<organism evidence="1 2">
    <name type="scientific">Dentiscutata erythropus</name>
    <dbReference type="NCBI Taxonomy" id="1348616"/>
    <lineage>
        <taxon>Eukaryota</taxon>
        <taxon>Fungi</taxon>
        <taxon>Fungi incertae sedis</taxon>
        <taxon>Mucoromycota</taxon>
        <taxon>Glomeromycotina</taxon>
        <taxon>Glomeromycetes</taxon>
        <taxon>Diversisporales</taxon>
        <taxon>Gigasporaceae</taxon>
        <taxon>Dentiscutata</taxon>
    </lineage>
</organism>
<comment type="caution">
    <text evidence="1">The sequence shown here is derived from an EMBL/GenBank/DDBJ whole genome shotgun (WGS) entry which is preliminary data.</text>
</comment>
<name>A0A9N9IZX1_9GLOM</name>
<accession>A0A9N9IZX1</accession>
<dbReference type="EMBL" id="CAJVPY010016791">
    <property type="protein sequence ID" value="CAG8758799.1"/>
    <property type="molecule type" value="Genomic_DNA"/>
</dbReference>
<dbReference type="Proteomes" id="UP000789405">
    <property type="component" value="Unassembled WGS sequence"/>
</dbReference>
<keyword evidence="2" id="KW-1185">Reference proteome</keyword>
<dbReference type="AlphaFoldDB" id="A0A9N9IZX1"/>
<evidence type="ECO:0000313" key="2">
    <source>
        <dbReference type="Proteomes" id="UP000789405"/>
    </source>
</evidence>
<gene>
    <name evidence="1" type="ORF">DERYTH_LOCUS17608</name>
</gene>
<sequence>MLTKRKINNEVLIQLVLLQVNDIKQLKYVIEKYQKYFVPSSPCPDLINHEAVLSTSRKLTMNIPTVFKTSICETSKSTILDANTEITG</sequence>
<reference evidence="1" key="1">
    <citation type="submission" date="2021-06" db="EMBL/GenBank/DDBJ databases">
        <authorList>
            <person name="Kallberg Y."/>
            <person name="Tangrot J."/>
            <person name="Rosling A."/>
        </authorList>
    </citation>
    <scope>NUCLEOTIDE SEQUENCE</scope>
    <source>
        <strain evidence="1">MA453B</strain>
    </source>
</reference>
<proteinExistence type="predicted"/>
<feature type="non-terminal residue" evidence="1">
    <location>
        <position position="1"/>
    </location>
</feature>
<evidence type="ECO:0000313" key="1">
    <source>
        <dbReference type="EMBL" id="CAG8758799.1"/>
    </source>
</evidence>
<protein>
    <submittedName>
        <fullName evidence="1">17852_t:CDS:1</fullName>
    </submittedName>
</protein>